<sequence length="305" mass="33407">CVPLNVLQVYSGSEGRTVIFCEIKKNVTEMAINAHAKQNAQCLHGDTAQSQRQITLKGFREDNFKVLVATNMAARGLDIPEVDLVIQSSPPQDVESYIHCSGCTSRAGRTEICIQLRYVEQKVGITFKCVGVSSTMDLVKSASVSYAAMLIEEKGAVEALAAALAHISGASSFEPQSLITSDKEFVTMTLESLEEMQNKELNRKLSGNAVSQITRMCLLKGYMGVCFDVATTESEGLQAEWHDSNSILAVPAKLSEIEEYYDGNTSNSRQKSGWSSGHLGQWSIWWPVSGHRNQSRSGGHKQSFD</sequence>
<keyword evidence="5" id="KW-0547">Nucleotide-binding</keyword>
<keyword evidence="9" id="KW-0694">RNA-binding</keyword>
<dbReference type="Pfam" id="PF26142">
    <property type="entry name" value="DD_DDX21-DDX50"/>
    <property type="match status" value="1"/>
</dbReference>
<reference evidence="12" key="2">
    <citation type="submission" date="2025-09" db="UniProtKB">
        <authorList>
            <consortium name="Ensembl"/>
        </authorList>
    </citation>
    <scope>IDENTIFICATION</scope>
</reference>
<evidence type="ECO:0000256" key="3">
    <source>
        <dbReference type="ARBA" id="ARBA00012552"/>
    </source>
</evidence>
<dbReference type="Pfam" id="PF00271">
    <property type="entry name" value="Helicase_C"/>
    <property type="match status" value="1"/>
</dbReference>
<dbReference type="InterPro" id="IPR012562">
    <property type="entry name" value="GUCT"/>
</dbReference>
<dbReference type="SUPFAM" id="SSF54928">
    <property type="entry name" value="RNA-binding domain, RBD"/>
    <property type="match status" value="1"/>
</dbReference>
<dbReference type="PANTHER" id="PTHR47959:SF19">
    <property type="entry name" value="NUCLEOLAR RNA HELICASE 2-A"/>
    <property type="match status" value="1"/>
</dbReference>
<protein>
    <recommendedName>
        <fullName evidence="3">RNA helicase</fullName>
        <ecNumber evidence="3">3.6.4.13</ecNumber>
    </recommendedName>
</protein>
<dbReference type="CDD" id="cd18787">
    <property type="entry name" value="SF2_C_DEAD"/>
    <property type="match status" value="1"/>
</dbReference>
<dbReference type="Pfam" id="PF08152">
    <property type="entry name" value="GUCT"/>
    <property type="match status" value="1"/>
</dbReference>
<dbReference type="GO" id="GO:0005524">
    <property type="term" value="F:ATP binding"/>
    <property type="evidence" value="ECO:0007669"/>
    <property type="project" value="UniProtKB-KW"/>
</dbReference>
<dbReference type="OMA" id="WIWTGIC"/>
<evidence type="ECO:0000256" key="8">
    <source>
        <dbReference type="ARBA" id="ARBA00022840"/>
    </source>
</evidence>
<organism evidence="12 13">
    <name type="scientific">Aotus nancymaae</name>
    <name type="common">Ma's night monkey</name>
    <dbReference type="NCBI Taxonomy" id="37293"/>
    <lineage>
        <taxon>Eukaryota</taxon>
        <taxon>Metazoa</taxon>
        <taxon>Chordata</taxon>
        <taxon>Craniata</taxon>
        <taxon>Vertebrata</taxon>
        <taxon>Euteleostomi</taxon>
        <taxon>Mammalia</taxon>
        <taxon>Eutheria</taxon>
        <taxon>Euarchontoglires</taxon>
        <taxon>Primates</taxon>
        <taxon>Haplorrhini</taxon>
        <taxon>Platyrrhini</taxon>
        <taxon>Aotidae</taxon>
        <taxon>Aotus</taxon>
    </lineage>
</organism>
<keyword evidence="13" id="KW-1185">Reference proteome</keyword>
<reference evidence="12" key="1">
    <citation type="submission" date="2025-08" db="UniProtKB">
        <authorList>
            <consortium name="Ensembl"/>
        </authorList>
    </citation>
    <scope>IDENTIFICATION</scope>
</reference>
<dbReference type="STRING" id="37293.ENSANAP00000026531"/>
<dbReference type="GO" id="GO:0016787">
    <property type="term" value="F:hydrolase activity"/>
    <property type="evidence" value="ECO:0007669"/>
    <property type="project" value="UniProtKB-KW"/>
</dbReference>
<evidence type="ECO:0000256" key="6">
    <source>
        <dbReference type="ARBA" id="ARBA00022801"/>
    </source>
</evidence>
<dbReference type="InterPro" id="IPR001650">
    <property type="entry name" value="Helicase_C-like"/>
</dbReference>
<dbReference type="CDD" id="cd12936">
    <property type="entry name" value="GUCT_RHII_Gualpha_beta"/>
    <property type="match status" value="1"/>
</dbReference>
<accession>A0A2K5DZX0</accession>
<dbReference type="FunFam" id="3.30.70.2280:FF:000004">
    <property type="entry name" value="DExD-box helicase 21"/>
    <property type="match status" value="1"/>
</dbReference>
<keyword evidence="7" id="KW-0347">Helicase</keyword>
<evidence type="ECO:0000256" key="5">
    <source>
        <dbReference type="ARBA" id="ARBA00022741"/>
    </source>
</evidence>
<evidence type="ECO:0000256" key="2">
    <source>
        <dbReference type="ARBA" id="ARBA00004604"/>
    </source>
</evidence>
<dbReference type="InterPro" id="IPR035979">
    <property type="entry name" value="RBD_domain_sf"/>
</dbReference>
<name>A0A2K5DZX0_AOTNA</name>
<dbReference type="SMART" id="SM00490">
    <property type="entry name" value="HELICc"/>
    <property type="match status" value="1"/>
</dbReference>
<dbReference type="Gene3D" id="3.30.70.2280">
    <property type="match status" value="1"/>
</dbReference>
<keyword evidence="6" id="KW-0378">Hydrolase</keyword>
<dbReference type="PANTHER" id="PTHR47959">
    <property type="entry name" value="ATP-DEPENDENT RNA HELICASE RHLE-RELATED"/>
    <property type="match status" value="1"/>
</dbReference>
<dbReference type="AlphaFoldDB" id="A0A2K5DZX0"/>
<dbReference type="Proteomes" id="UP000233020">
    <property type="component" value="Unplaced"/>
</dbReference>
<keyword evidence="8" id="KW-0067">ATP-binding</keyword>
<feature type="domain" description="Helicase C-terminal" evidence="11">
    <location>
        <begin position="5"/>
        <end position="143"/>
    </location>
</feature>
<evidence type="ECO:0000256" key="4">
    <source>
        <dbReference type="ARBA" id="ARBA00022490"/>
    </source>
</evidence>
<dbReference type="EC" id="3.6.4.13" evidence="3"/>
<dbReference type="GeneTree" id="ENSGT00940000155901"/>
<comment type="subcellular location">
    <subcellularLocation>
        <location evidence="1">Cytoplasm</location>
    </subcellularLocation>
    <subcellularLocation>
        <location evidence="2">Nucleus</location>
        <location evidence="2">Nucleolus</location>
    </subcellularLocation>
</comment>
<keyword evidence="10" id="KW-0539">Nucleus</keyword>
<dbReference type="InterPro" id="IPR027417">
    <property type="entry name" value="P-loop_NTPase"/>
</dbReference>
<evidence type="ECO:0000259" key="11">
    <source>
        <dbReference type="PROSITE" id="PS51194"/>
    </source>
</evidence>
<evidence type="ECO:0000313" key="13">
    <source>
        <dbReference type="Proteomes" id="UP000233020"/>
    </source>
</evidence>
<evidence type="ECO:0000256" key="7">
    <source>
        <dbReference type="ARBA" id="ARBA00022806"/>
    </source>
</evidence>
<evidence type="ECO:0000256" key="1">
    <source>
        <dbReference type="ARBA" id="ARBA00004496"/>
    </source>
</evidence>
<dbReference type="GO" id="GO:0005730">
    <property type="term" value="C:nucleolus"/>
    <property type="evidence" value="ECO:0007669"/>
    <property type="project" value="UniProtKB-SubCell"/>
</dbReference>
<dbReference type="GO" id="GO:0003723">
    <property type="term" value="F:RNA binding"/>
    <property type="evidence" value="ECO:0007669"/>
    <property type="project" value="UniProtKB-KW"/>
</dbReference>
<dbReference type="GO" id="GO:0005829">
    <property type="term" value="C:cytosol"/>
    <property type="evidence" value="ECO:0007669"/>
    <property type="project" value="TreeGrafter"/>
</dbReference>
<keyword evidence="4" id="KW-0963">Cytoplasm</keyword>
<dbReference type="Gene3D" id="3.40.50.300">
    <property type="entry name" value="P-loop containing nucleotide triphosphate hydrolases"/>
    <property type="match status" value="1"/>
</dbReference>
<evidence type="ECO:0000256" key="9">
    <source>
        <dbReference type="ARBA" id="ARBA00022884"/>
    </source>
</evidence>
<evidence type="ECO:0000313" key="12">
    <source>
        <dbReference type="Ensembl" id="ENSANAP00000026531.1"/>
    </source>
</evidence>
<proteinExistence type="predicted"/>
<evidence type="ECO:0000256" key="10">
    <source>
        <dbReference type="ARBA" id="ARBA00023242"/>
    </source>
</evidence>
<dbReference type="SUPFAM" id="SSF52540">
    <property type="entry name" value="P-loop containing nucleoside triphosphate hydrolases"/>
    <property type="match status" value="1"/>
</dbReference>
<dbReference type="PROSITE" id="PS51194">
    <property type="entry name" value="HELICASE_CTER"/>
    <property type="match status" value="1"/>
</dbReference>
<dbReference type="Ensembl" id="ENSANAT00000044467.1">
    <property type="protein sequence ID" value="ENSANAP00000026531.1"/>
    <property type="gene ID" value="ENSANAG00000030991.1"/>
</dbReference>
<dbReference type="InterPro" id="IPR050079">
    <property type="entry name" value="DEAD_box_RNA_helicase"/>
</dbReference>
<dbReference type="InterPro" id="IPR059027">
    <property type="entry name" value="DD_DDX21-DDX50"/>
</dbReference>
<dbReference type="GO" id="GO:0003724">
    <property type="term" value="F:RNA helicase activity"/>
    <property type="evidence" value="ECO:0007669"/>
    <property type="project" value="UniProtKB-EC"/>
</dbReference>